<protein>
    <recommendedName>
        <fullName evidence="7">Ig-like domain-containing protein</fullName>
    </recommendedName>
</protein>
<accession>A0A4S2M521</accession>
<evidence type="ECO:0000313" key="9">
    <source>
        <dbReference type="Proteomes" id="UP000308267"/>
    </source>
</evidence>
<dbReference type="SUPFAM" id="SSF52058">
    <property type="entry name" value="L domain-like"/>
    <property type="match status" value="1"/>
</dbReference>
<evidence type="ECO:0000256" key="4">
    <source>
        <dbReference type="ARBA" id="ARBA00023157"/>
    </source>
</evidence>
<dbReference type="InterPro" id="IPR003591">
    <property type="entry name" value="Leu-rich_rpt_typical-subtyp"/>
</dbReference>
<dbReference type="SMART" id="SM00408">
    <property type="entry name" value="IGc2"/>
    <property type="match status" value="1"/>
</dbReference>
<dbReference type="SMART" id="SM00409">
    <property type="entry name" value="IG"/>
    <property type="match status" value="1"/>
</dbReference>
<dbReference type="PROSITE" id="PS50835">
    <property type="entry name" value="IG_LIKE"/>
    <property type="match status" value="1"/>
</dbReference>
<dbReference type="InterPro" id="IPR013783">
    <property type="entry name" value="Ig-like_fold"/>
</dbReference>
<keyword evidence="1" id="KW-0433">Leucine-rich repeat</keyword>
<dbReference type="InterPro" id="IPR003599">
    <property type="entry name" value="Ig_sub"/>
</dbReference>
<evidence type="ECO:0000313" key="8">
    <source>
        <dbReference type="EMBL" id="TGZ71430.1"/>
    </source>
</evidence>
<keyword evidence="6" id="KW-0812">Transmembrane</keyword>
<dbReference type="InterPro" id="IPR007110">
    <property type="entry name" value="Ig-like_dom"/>
</dbReference>
<dbReference type="STRING" id="147828.A0A4S2M521"/>
<dbReference type="InterPro" id="IPR036179">
    <property type="entry name" value="Ig-like_dom_sf"/>
</dbReference>
<dbReference type="EMBL" id="SJOL01004614">
    <property type="protein sequence ID" value="TGZ71429.1"/>
    <property type="molecule type" value="Genomic_DNA"/>
</dbReference>
<dbReference type="InterPro" id="IPR013151">
    <property type="entry name" value="Immunoglobulin_dom"/>
</dbReference>
<evidence type="ECO:0000256" key="1">
    <source>
        <dbReference type="ARBA" id="ARBA00022614"/>
    </source>
</evidence>
<dbReference type="InterPro" id="IPR001611">
    <property type="entry name" value="Leu-rich_rpt"/>
</dbReference>
<dbReference type="AlphaFoldDB" id="A0A4S2M521"/>
<dbReference type="InterPro" id="IPR050541">
    <property type="entry name" value="LRR_TM_domain-containing"/>
</dbReference>
<dbReference type="SMART" id="SM00369">
    <property type="entry name" value="LRR_TYP"/>
    <property type="match status" value="4"/>
</dbReference>
<evidence type="ECO:0000256" key="3">
    <source>
        <dbReference type="ARBA" id="ARBA00022737"/>
    </source>
</evidence>
<dbReference type="CDD" id="cd00096">
    <property type="entry name" value="Ig"/>
    <property type="match status" value="1"/>
</dbReference>
<keyword evidence="4" id="KW-1015">Disulfide bond</keyword>
<sequence length="802" mass="89506">MHFVTPHITAIHTDLFCVHNIRQVFVHFTAYPQIVIHKIVLMVLLLTTKIYMSVTLSVFLFILRIPLLRAVRGCVTYVTGEDYSKRQSICDKPDTHFTTIPLDLPSQVVKLTINHQDIPILNASQFKHLLNLTDLDLDSNNLRVIRPSTFNQLRFLQTLSLRFNLLTFTPESFHPEVIQGLPKLEYLNLYQNPIGFVPSQFFSSMGSTLRSLVLAGATSGDFHLDPAALNGLHQLQVLDLSSNNMNTLPETFEHSFTSMKLKELYLYDNPLRCDCHLRWLKVWFLKHGAKLTYSKRIPEGLRQNIAEPTVQIWSGPDFSATEEKNKLFEPKCIEPYELFGRPIFNQLSDSGPNSVRITDFQCAPQALSPNQPVQLSQGYNSTLSCEFFADPAGIVVWYRNGTRIQGHWPRMSVQQTQGRKFHSTLIIENVQLEDAGMYVCFLDTGHGRANTTFAVHVEPEKSNLGHMLSGSVFQWMNQLNTTLVLKYTGIAASCLIILLMFTGLIIYCLYGKRSCRHHEELQSSCKTDGLRKSSYDSLRDSHLTEKPNGKQIYPDNTPLGLDKQVRMPRSTLVSKNAIGSVDPQVFVSVPTSSDQTSGHLQVISAAEPVDNYLAIQIVPTEGKIEGPKTCSIHNYAIIQSVKPDGLLLHGVPSAPNTHPVGTLLESHRHVDDLTQNSANRFLTSPRMIRSTAEDYNFGSVRSSVAGMPTQLASSVDYVPCPLHGNIYATLQCTKKDTIETSKKHIATIPKGLGTVSERRTNTIPHRGKAFAAFTSSESGAAQTNPVSSFISAPEIAKSKVGD</sequence>
<feature type="compositionally biased region" description="Basic and acidic residues" evidence="5">
    <location>
        <begin position="529"/>
        <end position="548"/>
    </location>
</feature>
<dbReference type="Proteomes" id="UP000308267">
    <property type="component" value="Unassembled WGS sequence"/>
</dbReference>
<dbReference type="EMBL" id="SJOL01004614">
    <property type="protein sequence ID" value="TGZ71430.1"/>
    <property type="molecule type" value="Genomic_DNA"/>
</dbReference>
<comment type="caution">
    <text evidence="8">The sequence shown here is derived from an EMBL/GenBank/DDBJ whole genome shotgun (WGS) entry which is preliminary data.</text>
</comment>
<dbReference type="Pfam" id="PF00560">
    <property type="entry name" value="LRR_1"/>
    <property type="match status" value="1"/>
</dbReference>
<evidence type="ECO:0000256" key="6">
    <source>
        <dbReference type="SAM" id="Phobius"/>
    </source>
</evidence>
<evidence type="ECO:0000259" key="7">
    <source>
        <dbReference type="PROSITE" id="PS50835"/>
    </source>
</evidence>
<evidence type="ECO:0000256" key="5">
    <source>
        <dbReference type="SAM" id="MobiDB-lite"/>
    </source>
</evidence>
<dbReference type="Pfam" id="PF00047">
    <property type="entry name" value="ig"/>
    <property type="match status" value="1"/>
</dbReference>
<dbReference type="PANTHER" id="PTHR24369">
    <property type="entry name" value="ANTIGEN BSP, PUTATIVE-RELATED"/>
    <property type="match status" value="1"/>
</dbReference>
<reference evidence="8 9" key="1">
    <citation type="journal article" date="2019" name="BMC Genomics">
        <title>New insights from Opisthorchis felineus genome: update on genomics of the epidemiologically important liver flukes.</title>
        <authorList>
            <person name="Ershov N.I."/>
            <person name="Mordvinov V.A."/>
            <person name="Prokhortchouk E.B."/>
            <person name="Pakharukova M.Y."/>
            <person name="Gunbin K.V."/>
            <person name="Ustyantsev K."/>
            <person name="Genaev M.A."/>
            <person name="Blinov A.G."/>
            <person name="Mazur A."/>
            <person name="Boulygina E."/>
            <person name="Tsygankova S."/>
            <person name="Khrameeva E."/>
            <person name="Chekanov N."/>
            <person name="Fan G."/>
            <person name="Xiao A."/>
            <person name="Zhang H."/>
            <person name="Xu X."/>
            <person name="Yang H."/>
            <person name="Solovyev V."/>
            <person name="Lee S.M."/>
            <person name="Liu X."/>
            <person name="Afonnikov D.A."/>
            <person name="Skryabin K.G."/>
        </authorList>
    </citation>
    <scope>NUCLEOTIDE SEQUENCE [LARGE SCALE GENOMIC DNA]</scope>
    <source>
        <strain evidence="8">AK-0245</strain>
        <tissue evidence="8">Whole organism</tissue>
    </source>
</reference>
<dbReference type="OrthoDB" id="6287768at2759"/>
<gene>
    <name evidence="8" type="ORF">CRM22_002645</name>
</gene>
<proteinExistence type="predicted"/>
<dbReference type="PANTHER" id="PTHR24369:SF210">
    <property type="entry name" value="CHAOPTIN-RELATED"/>
    <property type="match status" value="1"/>
</dbReference>
<evidence type="ECO:0000256" key="2">
    <source>
        <dbReference type="ARBA" id="ARBA00022729"/>
    </source>
</evidence>
<keyword evidence="3" id="KW-0677">Repeat</keyword>
<keyword evidence="2" id="KW-0732">Signal</keyword>
<dbReference type="Gene3D" id="3.80.10.10">
    <property type="entry name" value="Ribonuclease Inhibitor"/>
    <property type="match status" value="2"/>
</dbReference>
<dbReference type="GO" id="GO:0005886">
    <property type="term" value="C:plasma membrane"/>
    <property type="evidence" value="ECO:0007669"/>
    <property type="project" value="TreeGrafter"/>
</dbReference>
<dbReference type="PROSITE" id="PS51450">
    <property type="entry name" value="LRR"/>
    <property type="match status" value="1"/>
</dbReference>
<feature type="transmembrane region" description="Helical" evidence="6">
    <location>
        <begin position="39"/>
        <end position="63"/>
    </location>
</feature>
<dbReference type="SUPFAM" id="SSF48726">
    <property type="entry name" value="Immunoglobulin"/>
    <property type="match status" value="1"/>
</dbReference>
<feature type="domain" description="Ig-like" evidence="7">
    <location>
        <begin position="364"/>
        <end position="456"/>
    </location>
</feature>
<name>A0A4S2M521_OPIFE</name>
<dbReference type="Pfam" id="PF13855">
    <property type="entry name" value="LRR_8"/>
    <property type="match status" value="1"/>
</dbReference>
<keyword evidence="9" id="KW-1185">Reference proteome</keyword>
<keyword evidence="6" id="KW-0472">Membrane</keyword>
<dbReference type="InterPro" id="IPR032675">
    <property type="entry name" value="LRR_dom_sf"/>
</dbReference>
<dbReference type="InterPro" id="IPR003598">
    <property type="entry name" value="Ig_sub2"/>
</dbReference>
<feature type="transmembrane region" description="Helical" evidence="6">
    <location>
        <begin position="487"/>
        <end position="510"/>
    </location>
</feature>
<feature type="region of interest" description="Disordered" evidence="5">
    <location>
        <begin position="529"/>
        <end position="560"/>
    </location>
</feature>
<keyword evidence="6" id="KW-1133">Transmembrane helix</keyword>
<dbReference type="Gene3D" id="2.60.40.10">
    <property type="entry name" value="Immunoglobulins"/>
    <property type="match status" value="1"/>
</dbReference>
<organism evidence="8 9">
    <name type="scientific">Opisthorchis felineus</name>
    <dbReference type="NCBI Taxonomy" id="147828"/>
    <lineage>
        <taxon>Eukaryota</taxon>
        <taxon>Metazoa</taxon>
        <taxon>Spiralia</taxon>
        <taxon>Lophotrochozoa</taxon>
        <taxon>Platyhelminthes</taxon>
        <taxon>Trematoda</taxon>
        <taxon>Digenea</taxon>
        <taxon>Opisthorchiida</taxon>
        <taxon>Opisthorchiata</taxon>
        <taxon>Opisthorchiidae</taxon>
        <taxon>Opisthorchis</taxon>
    </lineage>
</organism>